<name>A0A804M6Z0_MAIZE</name>
<evidence type="ECO:0000313" key="3">
    <source>
        <dbReference type="EnsemblPlants" id="Zm00001eb063830_P001"/>
    </source>
</evidence>
<sequence>MPTYSHITYCSSILACLVCPTMSDSAPSPSADRGSVSRAHLAASDGRGELSRSGEILRPWIRPALLPTGSRAAASSPPASLHSPPPSPRWSYEPRDPRRCGTGARRRQRAHPPHALGGATNPTVLNIAAKNATLLAALLYLGDLA</sequence>
<feature type="region of interest" description="Disordered" evidence="1">
    <location>
        <begin position="68"/>
        <end position="121"/>
    </location>
</feature>
<feature type="compositionally biased region" description="Low complexity" evidence="1">
    <location>
        <begin position="70"/>
        <end position="82"/>
    </location>
</feature>
<dbReference type="Proteomes" id="UP000007305">
    <property type="component" value="Chromosome 1"/>
</dbReference>
<proteinExistence type="predicted"/>
<protein>
    <submittedName>
        <fullName evidence="3">Uncharacterized protein</fullName>
    </submittedName>
</protein>
<feature type="chain" id="PRO_5033014415" evidence="2">
    <location>
        <begin position="24"/>
        <end position="145"/>
    </location>
</feature>
<keyword evidence="2" id="KW-0732">Signal</keyword>
<reference evidence="4" key="1">
    <citation type="submission" date="2015-12" db="EMBL/GenBank/DDBJ databases">
        <title>Update maize B73 reference genome by single molecule sequencing technologies.</title>
        <authorList>
            <consortium name="Maize Genome Sequencing Project"/>
            <person name="Ware D."/>
        </authorList>
    </citation>
    <scope>NUCLEOTIDE SEQUENCE [LARGE SCALE GENOMIC DNA]</scope>
    <source>
        <strain evidence="4">cv. B73</strain>
    </source>
</reference>
<reference evidence="3" key="2">
    <citation type="submission" date="2019-07" db="EMBL/GenBank/DDBJ databases">
        <authorList>
            <person name="Seetharam A."/>
            <person name="Woodhouse M."/>
            <person name="Cannon E."/>
        </authorList>
    </citation>
    <scope>NUCLEOTIDE SEQUENCE [LARGE SCALE GENOMIC DNA]</scope>
    <source>
        <strain evidence="3">cv. B73</strain>
    </source>
</reference>
<dbReference type="InParanoid" id="A0A804M6Z0"/>
<feature type="signal peptide" evidence="2">
    <location>
        <begin position="1"/>
        <end position="23"/>
    </location>
</feature>
<evidence type="ECO:0000256" key="2">
    <source>
        <dbReference type="SAM" id="SignalP"/>
    </source>
</evidence>
<feature type="region of interest" description="Disordered" evidence="1">
    <location>
        <begin position="26"/>
        <end position="51"/>
    </location>
</feature>
<evidence type="ECO:0000313" key="4">
    <source>
        <dbReference type="Proteomes" id="UP000007305"/>
    </source>
</evidence>
<dbReference type="Gramene" id="Zm00001eb063830_T001">
    <property type="protein sequence ID" value="Zm00001eb063830_P001"/>
    <property type="gene ID" value="Zm00001eb063830"/>
</dbReference>
<organism evidence="3 4">
    <name type="scientific">Zea mays</name>
    <name type="common">Maize</name>
    <dbReference type="NCBI Taxonomy" id="4577"/>
    <lineage>
        <taxon>Eukaryota</taxon>
        <taxon>Viridiplantae</taxon>
        <taxon>Streptophyta</taxon>
        <taxon>Embryophyta</taxon>
        <taxon>Tracheophyta</taxon>
        <taxon>Spermatophyta</taxon>
        <taxon>Magnoliopsida</taxon>
        <taxon>Liliopsida</taxon>
        <taxon>Poales</taxon>
        <taxon>Poaceae</taxon>
        <taxon>PACMAD clade</taxon>
        <taxon>Panicoideae</taxon>
        <taxon>Andropogonodae</taxon>
        <taxon>Andropogoneae</taxon>
        <taxon>Tripsacinae</taxon>
        <taxon>Zea</taxon>
    </lineage>
</organism>
<evidence type="ECO:0000256" key="1">
    <source>
        <dbReference type="SAM" id="MobiDB-lite"/>
    </source>
</evidence>
<accession>A0A804M6Z0</accession>
<keyword evidence="4" id="KW-1185">Reference proteome</keyword>
<reference evidence="3" key="3">
    <citation type="submission" date="2021-05" db="UniProtKB">
        <authorList>
            <consortium name="EnsemblPlants"/>
        </authorList>
    </citation>
    <scope>IDENTIFICATION</scope>
    <source>
        <strain evidence="3">cv. B73</strain>
    </source>
</reference>
<dbReference type="EnsemblPlants" id="Zm00001eb063830_T001">
    <property type="protein sequence ID" value="Zm00001eb063830_P001"/>
    <property type="gene ID" value="Zm00001eb063830"/>
</dbReference>
<dbReference type="AlphaFoldDB" id="A0A804M6Z0"/>